<evidence type="ECO:0000256" key="4">
    <source>
        <dbReference type="ARBA" id="ARBA00022837"/>
    </source>
</evidence>
<feature type="non-terminal residue" evidence="9">
    <location>
        <position position="1"/>
    </location>
</feature>
<dbReference type="Proteomes" id="UP001528920">
    <property type="component" value="Unassembled WGS sequence"/>
</dbReference>
<gene>
    <name evidence="9" type="ORF">L3049_21505</name>
</gene>
<dbReference type="EMBL" id="JAKJSC010000020">
    <property type="protein sequence ID" value="MDE5420572.1"/>
    <property type="molecule type" value="Genomic_DNA"/>
</dbReference>
<keyword evidence="2" id="KW-0812">Transmembrane</keyword>
<evidence type="ECO:0000256" key="1">
    <source>
        <dbReference type="ARBA" id="ARBA00004370"/>
    </source>
</evidence>
<feature type="domain" description="Cadherin" evidence="8">
    <location>
        <begin position="181"/>
        <end position="284"/>
    </location>
</feature>
<dbReference type="PANTHER" id="PTHR24025">
    <property type="entry name" value="DESMOGLEIN FAMILY MEMBER"/>
    <property type="match status" value="1"/>
</dbReference>
<sequence>TVKGNIDYDSTDLTDHKATVSIKATSTDLSHTSKDFEIAITEADGTTPGEGDTDHLITGKDIADIDTNSNTISENASANDIVHLTANVVDEDGDKVTYELTNDFHGWFQIDSETGVVTVKGNIDYDSTNLTDHKATVSVKATSTDLSTASKDFEIVITEADGTTPGGGDTDHLITGKDIVDIDTDSNTISENAAINDIVHLTANVVDEDGDKVTYELTDDFHGWFQIDSETGVVTVKGNIDYDSTDLTDHKATVNVKATSTDLSTTSKDFEIVITEADGTTPGGGDTDHLITGKDIADIDT</sequence>
<dbReference type="SUPFAM" id="SSF49313">
    <property type="entry name" value="Cadherin-like"/>
    <property type="match status" value="2"/>
</dbReference>
<evidence type="ECO:0000256" key="5">
    <source>
        <dbReference type="ARBA" id="ARBA00022889"/>
    </source>
</evidence>
<keyword evidence="4" id="KW-0106">Calcium</keyword>
<evidence type="ECO:0000256" key="6">
    <source>
        <dbReference type="ARBA" id="ARBA00022989"/>
    </source>
</evidence>
<evidence type="ECO:0000259" key="8">
    <source>
        <dbReference type="PROSITE" id="PS50268"/>
    </source>
</evidence>
<accession>A0ABT5VZ20</accession>
<dbReference type="InterPro" id="IPR050971">
    <property type="entry name" value="Cadherin-domain_protein"/>
</dbReference>
<keyword evidence="3" id="KW-0677">Repeat</keyword>
<dbReference type="Pfam" id="PF00028">
    <property type="entry name" value="Cadherin"/>
    <property type="match status" value="2"/>
</dbReference>
<dbReference type="SMART" id="SM00112">
    <property type="entry name" value="CA"/>
    <property type="match status" value="2"/>
</dbReference>
<dbReference type="InterPro" id="IPR015919">
    <property type="entry name" value="Cadherin-like_sf"/>
</dbReference>
<evidence type="ECO:0000256" key="7">
    <source>
        <dbReference type="ARBA" id="ARBA00023136"/>
    </source>
</evidence>
<evidence type="ECO:0000313" key="9">
    <source>
        <dbReference type="EMBL" id="MDE5420572.1"/>
    </source>
</evidence>
<evidence type="ECO:0000256" key="2">
    <source>
        <dbReference type="ARBA" id="ARBA00022692"/>
    </source>
</evidence>
<organism evidence="9 10">
    <name type="scientific">Paralabilibaculum antarcticum</name>
    <dbReference type="NCBI Taxonomy" id="2912572"/>
    <lineage>
        <taxon>Bacteria</taxon>
        <taxon>Pseudomonadati</taxon>
        <taxon>Bacteroidota</taxon>
        <taxon>Bacteroidia</taxon>
        <taxon>Marinilabiliales</taxon>
        <taxon>Marinifilaceae</taxon>
        <taxon>Paralabilibaculum</taxon>
    </lineage>
</organism>
<proteinExistence type="predicted"/>
<keyword evidence="5" id="KW-0130">Cell adhesion</keyword>
<comment type="caution">
    <text evidence="9">The sequence shown here is derived from an EMBL/GenBank/DDBJ whole genome shotgun (WGS) entry which is preliminary data.</text>
</comment>
<protein>
    <submittedName>
        <fullName evidence="9">Cadherin repeat domain-containing protein</fullName>
    </submittedName>
</protein>
<dbReference type="CDD" id="cd11304">
    <property type="entry name" value="Cadherin_repeat"/>
    <property type="match status" value="2"/>
</dbReference>
<dbReference type="InterPro" id="IPR002126">
    <property type="entry name" value="Cadherin-like_dom"/>
</dbReference>
<feature type="domain" description="Cadherin" evidence="8">
    <location>
        <begin position="64"/>
        <end position="167"/>
    </location>
</feature>
<keyword evidence="7" id="KW-0472">Membrane</keyword>
<dbReference type="PANTHER" id="PTHR24025:SF23">
    <property type="entry name" value="NEURAL-CADHERIN"/>
    <property type="match status" value="1"/>
</dbReference>
<dbReference type="RefSeq" id="WP_275111902.1">
    <property type="nucleotide sequence ID" value="NZ_JAKJSC010000020.1"/>
</dbReference>
<name>A0ABT5VZ20_9BACT</name>
<reference evidence="9 10" key="1">
    <citation type="submission" date="2022-01" db="EMBL/GenBank/DDBJ databases">
        <title>Labilibaculum sp. nov, a marine bacterium isolated from Antarctica.</title>
        <authorList>
            <person name="Dai W."/>
        </authorList>
    </citation>
    <scope>NUCLEOTIDE SEQUENCE [LARGE SCALE GENOMIC DNA]</scope>
    <source>
        <strain evidence="9 10">DW002</strain>
    </source>
</reference>
<evidence type="ECO:0000313" key="10">
    <source>
        <dbReference type="Proteomes" id="UP001528920"/>
    </source>
</evidence>
<dbReference type="PROSITE" id="PS50268">
    <property type="entry name" value="CADHERIN_2"/>
    <property type="match status" value="2"/>
</dbReference>
<comment type="subcellular location">
    <subcellularLocation>
        <location evidence="1">Membrane</location>
    </subcellularLocation>
</comment>
<dbReference type="Gene3D" id="2.60.40.60">
    <property type="entry name" value="Cadherins"/>
    <property type="match status" value="2"/>
</dbReference>
<keyword evidence="6" id="KW-1133">Transmembrane helix</keyword>
<feature type="non-terminal residue" evidence="9">
    <location>
        <position position="301"/>
    </location>
</feature>
<keyword evidence="10" id="KW-1185">Reference proteome</keyword>
<evidence type="ECO:0000256" key="3">
    <source>
        <dbReference type="ARBA" id="ARBA00022737"/>
    </source>
</evidence>